<dbReference type="AlphaFoldDB" id="A0A517LAD9"/>
<reference evidence="3 4" key="1">
    <citation type="submission" date="2019-07" db="EMBL/GenBank/DDBJ databases">
        <title>Finished genome of Venturia effusa.</title>
        <authorList>
            <person name="Young C.A."/>
            <person name="Cox M.P."/>
            <person name="Ganley A.R.D."/>
            <person name="David W.J."/>
        </authorList>
    </citation>
    <scope>NUCLEOTIDE SEQUENCE [LARGE SCALE GENOMIC DNA]</scope>
    <source>
        <strain evidence="4">albino</strain>
    </source>
</reference>
<dbReference type="EMBL" id="CP042192">
    <property type="protein sequence ID" value="QDS72602.1"/>
    <property type="molecule type" value="Genomic_DNA"/>
</dbReference>
<gene>
    <name evidence="3" type="ORF">FKW77_001509</name>
</gene>
<dbReference type="InterPro" id="IPR010730">
    <property type="entry name" value="HET"/>
</dbReference>
<proteinExistence type="predicted"/>
<accession>A0A517LAD9</accession>
<dbReference type="PANTHER" id="PTHR33112">
    <property type="entry name" value="DOMAIN PROTEIN, PUTATIVE-RELATED"/>
    <property type="match status" value="1"/>
</dbReference>
<keyword evidence="4" id="KW-1185">Reference proteome</keyword>
<sequence length="666" mass="75909">MVKRKRTVSLSPEAARDHASPQSSMDEAVEDELCDLCQNDFMEMKEGRTVRFYKNDHECRVIENKDCGGCATLMKISTLWYGASFDMIIISTEPQQRLVAIFNSDVVIISGVPDLKNPWKLPPNPRPLITSGLAARGDLALVIARIERWIDICGNEHIPSCGEIPKATVLPTRVLDVGTDESSINLRESQGATGQYICLSYCWGKKPFLRTTSENVSVHRKQILMDALPPAFQQAIQLTRALGIQYLWIDALCILQDDAADWAREAGRMADVYAHCFLTISLTTLSCPLEALDIHNHPTRKLDTVQAEEKFHPTSWYHDLGVMDEKRIEANLYPLTTRAWAFQERILSPRTVHLSSDELLWECQMSVSCECENVDARIPPMRSEEGESLKTRFHDIIRPDVNISHFRRVWEDMVTAYSSRALSYPSDRLPALAGIAESILQGRDADYLAGIWSYDLVFELCWMPSNRLGRCYGQDDDAAFIAPTWSWASIAGGVDYPFNGALYVLAACHVVGYDVAPDGASYTGRVRSGWIMLKAKVLSCLIEPRPEYDPTKWPYNDAHVRLGDIYLAFRQERKVNYENGRFIIALIVTKCNDEDDEDDDDDDDDVVRFFEGFIVLRLLRGDELKEERYFCEREGSRYVRIGFVDRNFRSSQRISWPEEYEEIILV</sequence>
<evidence type="ECO:0000313" key="4">
    <source>
        <dbReference type="Proteomes" id="UP000316270"/>
    </source>
</evidence>
<feature type="domain" description="Heterokaryon incompatibility" evidence="2">
    <location>
        <begin position="196"/>
        <end position="344"/>
    </location>
</feature>
<dbReference type="OrthoDB" id="5362512at2759"/>
<evidence type="ECO:0000313" key="3">
    <source>
        <dbReference type="EMBL" id="QDS72602.1"/>
    </source>
</evidence>
<organism evidence="3 4">
    <name type="scientific">Venturia effusa</name>
    <dbReference type="NCBI Taxonomy" id="50376"/>
    <lineage>
        <taxon>Eukaryota</taxon>
        <taxon>Fungi</taxon>
        <taxon>Dikarya</taxon>
        <taxon>Ascomycota</taxon>
        <taxon>Pezizomycotina</taxon>
        <taxon>Dothideomycetes</taxon>
        <taxon>Pleosporomycetidae</taxon>
        <taxon>Venturiales</taxon>
        <taxon>Venturiaceae</taxon>
        <taxon>Venturia</taxon>
    </lineage>
</organism>
<evidence type="ECO:0000256" key="1">
    <source>
        <dbReference type="SAM" id="MobiDB-lite"/>
    </source>
</evidence>
<name>A0A517LAD9_9PEZI</name>
<dbReference type="Proteomes" id="UP000316270">
    <property type="component" value="Chromosome 8"/>
</dbReference>
<dbReference type="STRING" id="50376.A0A517LAD9"/>
<dbReference type="PANTHER" id="PTHR33112:SF16">
    <property type="entry name" value="HETEROKARYON INCOMPATIBILITY DOMAIN-CONTAINING PROTEIN"/>
    <property type="match status" value="1"/>
</dbReference>
<protein>
    <recommendedName>
        <fullName evidence="2">Heterokaryon incompatibility domain-containing protein</fullName>
    </recommendedName>
</protein>
<feature type="region of interest" description="Disordered" evidence="1">
    <location>
        <begin position="1"/>
        <end position="27"/>
    </location>
</feature>
<evidence type="ECO:0000259" key="2">
    <source>
        <dbReference type="Pfam" id="PF06985"/>
    </source>
</evidence>
<dbReference type="Pfam" id="PF06985">
    <property type="entry name" value="HET"/>
    <property type="match status" value="1"/>
</dbReference>